<dbReference type="Proteomes" id="UP001054945">
    <property type="component" value="Unassembled WGS sequence"/>
</dbReference>
<gene>
    <name evidence="2" type="ORF">CEXT_34181</name>
</gene>
<proteinExistence type="predicted"/>
<comment type="caution">
    <text evidence="2">The sequence shown here is derived from an EMBL/GenBank/DDBJ whole genome shotgun (WGS) entry which is preliminary data.</text>
</comment>
<accession>A0AAV4PHF7</accession>
<protein>
    <submittedName>
        <fullName evidence="2">Uncharacterized protein</fullName>
    </submittedName>
</protein>
<feature type="compositionally biased region" description="Basic and acidic residues" evidence="1">
    <location>
        <begin position="49"/>
        <end position="67"/>
    </location>
</feature>
<dbReference type="EMBL" id="BPLR01004662">
    <property type="protein sequence ID" value="GIX96550.1"/>
    <property type="molecule type" value="Genomic_DNA"/>
</dbReference>
<reference evidence="2 3" key="1">
    <citation type="submission" date="2021-06" db="EMBL/GenBank/DDBJ databases">
        <title>Caerostris extrusa draft genome.</title>
        <authorList>
            <person name="Kono N."/>
            <person name="Arakawa K."/>
        </authorList>
    </citation>
    <scope>NUCLEOTIDE SEQUENCE [LARGE SCALE GENOMIC DNA]</scope>
</reference>
<name>A0AAV4PHF7_CAEEX</name>
<evidence type="ECO:0000256" key="1">
    <source>
        <dbReference type="SAM" id="MobiDB-lite"/>
    </source>
</evidence>
<feature type="region of interest" description="Disordered" evidence="1">
    <location>
        <begin position="48"/>
        <end position="67"/>
    </location>
</feature>
<evidence type="ECO:0000313" key="2">
    <source>
        <dbReference type="EMBL" id="GIX96550.1"/>
    </source>
</evidence>
<evidence type="ECO:0000313" key="3">
    <source>
        <dbReference type="Proteomes" id="UP001054945"/>
    </source>
</evidence>
<dbReference type="AlphaFoldDB" id="A0AAV4PHF7"/>
<sequence length="100" mass="11170">MTPHVKQEGEAMQQGQKTERGLGGLAVITQDIFVIYHQPQQSYISFPEKGADRTDKAIPQERRGGGEKALRVWGLGKPTTNCRPLKAEQEVRPSLKSVFH</sequence>
<feature type="region of interest" description="Disordered" evidence="1">
    <location>
        <begin position="1"/>
        <end position="20"/>
    </location>
</feature>
<keyword evidence="3" id="KW-1185">Reference proteome</keyword>
<organism evidence="2 3">
    <name type="scientific">Caerostris extrusa</name>
    <name type="common">Bark spider</name>
    <name type="synonym">Caerostris bankana</name>
    <dbReference type="NCBI Taxonomy" id="172846"/>
    <lineage>
        <taxon>Eukaryota</taxon>
        <taxon>Metazoa</taxon>
        <taxon>Ecdysozoa</taxon>
        <taxon>Arthropoda</taxon>
        <taxon>Chelicerata</taxon>
        <taxon>Arachnida</taxon>
        <taxon>Araneae</taxon>
        <taxon>Araneomorphae</taxon>
        <taxon>Entelegynae</taxon>
        <taxon>Araneoidea</taxon>
        <taxon>Araneidae</taxon>
        <taxon>Caerostris</taxon>
    </lineage>
</organism>